<name>A0A2P6NJE7_9EUKA</name>
<evidence type="ECO:0000313" key="2">
    <source>
        <dbReference type="EMBL" id="PRP84062.1"/>
    </source>
</evidence>
<reference evidence="2 3" key="1">
    <citation type="journal article" date="2018" name="Genome Biol. Evol.">
        <title>Multiple Roots of Fruiting Body Formation in Amoebozoa.</title>
        <authorList>
            <person name="Hillmann F."/>
            <person name="Forbes G."/>
            <person name="Novohradska S."/>
            <person name="Ferling I."/>
            <person name="Riege K."/>
            <person name="Groth M."/>
            <person name="Westermann M."/>
            <person name="Marz M."/>
            <person name="Spaller T."/>
            <person name="Winckler T."/>
            <person name="Schaap P."/>
            <person name="Glockner G."/>
        </authorList>
    </citation>
    <scope>NUCLEOTIDE SEQUENCE [LARGE SCALE GENOMIC DNA]</scope>
    <source>
        <strain evidence="2 3">Jena</strain>
    </source>
</reference>
<dbReference type="AlphaFoldDB" id="A0A2P6NJE7"/>
<sequence>MQNPKKGKHNFACLACRAAHTCSRPCSRCTRLGKECIEAPVPKKRRSDDRDSYSDTSSPIPSASVIELPQFFTMHTLLHHQQSHITSQHSFSNSEPPSLQAESTYSVDSFTSNEGTPREHGDFYSQLAMLFVNRRQLLKEPVEKDLEVKRVCYNKLNSSQEQKRIIDLSPIPCVLFSLWKTVAHANSAFVHLSGWSLEQLCELDAIECIGLFDYHPKDIRIMIWSASGDAEPLVASCYLQTSVPSDKFKTERRHGLDFVKGISWTQTNPFSHAVYFMPAPI</sequence>
<protein>
    <submittedName>
        <fullName evidence="2">Uncharacterized protein</fullName>
    </submittedName>
</protein>
<proteinExistence type="predicted"/>
<dbReference type="InParanoid" id="A0A2P6NJE7"/>
<dbReference type="EMBL" id="MDYQ01000070">
    <property type="protein sequence ID" value="PRP84062.1"/>
    <property type="molecule type" value="Genomic_DNA"/>
</dbReference>
<comment type="caution">
    <text evidence="2">The sequence shown here is derived from an EMBL/GenBank/DDBJ whole genome shotgun (WGS) entry which is preliminary data.</text>
</comment>
<feature type="region of interest" description="Disordered" evidence="1">
    <location>
        <begin position="42"/>
        <end position="61"/>
    </location>
</feature>
<evidence type="ECO:0000256" key="1">
    <source>
        <dbReference type="SAM" id="MobiDB-lite"/>
    </source>
</evidence>
<gene>
    <name evidence="2" type="ORF">PROFUN_08524</name>
</gene>
<dbReference type="GO" id="GO:0000981">
    <property type="term" value="F:DNA-binding transcription factor activity, RNA polymerase II-specific"/>
    <property type="evidence" value="ECO:0007669"/>
    <property type="project" value="InterPro"/>
</dbReference>
<organism evidence="2 3">
    <name type="scientific">Planoprotostelium fungivorum</name>
    <dbReference type="NCBI Taxonomy" id="1890364"/>
    <lineage>
        <taxon>Eukaryota</taxon>
        <taxon>Amoebozoa</taxon>
        <taxon>Evosea</taxon>
        <taxon>Variosea</taxon>
        <taxon>Cavosteliida</taxon>
        <taxon>Cavosteliaceae</taxon>
        <taxon>Planoprotostelium</taxon>
    </lineage>
</organism>
<evidence type="ECO:0000313" key="3">
    <source>
        <dbReference type="Proteomes" id="UP000241769"/>
    </source>
</evidence>
<dbReference type="CDD" id="cd00067">
    <property type="entry name" value="GAL4"/>
    <property type="match status" value="1"/>
</dbReference>
<feature type="region of interest" description="Disordered" evidence="1">
    <location>
        <begin position="84"/>
        <end position="114"/>
    </location>
</feature>
<feature type="compositionally biased region" description="Polar residues" evidence="1">
    <location>
        <begin position="93"/>
        <end position="114"/>
    </location>
</feature>
<accession>A0A2P6NJE7</accession>
<dbReference type="Proteomes" id="UP000241769">
    <property type="component" value="Unassembled WGS sequence"/>
</dbReference>
<dbReference type="InterPro" id="IPR001138">
    <property type="entry name" value="Zn2Cys6_DnaBD"/>
</dbReference>
<keyword evidence="3" id="KW-1185">Reference proteome</keyword>
<dbReference type="GO" id="GO:0008270">
    <property type="term" value="F:zinc ion binding"/>
    <property type="evidence" value="ECO:0007669"/>
    <property type="project" value="InterPro"/>
</dbReference>